<evidence type="ECO:0000256" key="6">
    <source>
        <dbReference type="ARBA" id="ARBA00023015"/>
    </source>
</evidence>
<feature type="compositionally biased region" description="Polar residues" evidence="9">
    <location>
        <begin position="399"/>
        <end position="409"/>
    </location>
</feature>
<evidence type="ECO:0000256" key="3">
    <source>
        <dbReference type="ARBA" id="ARBA00022553"/>
    </source>
</evidence>
<dbReference type="PROSITE" id="PS51293">
    <property type="entry name" value="SANT"/>
    <property type="match status" value="1"/>
</dbReference>
<evidence type="ECO:0000313" key="12">
    <source>
        <dbReference type="EnsemblMetazoa" id="tetur04g05340.1"/>
    </source>
</evidence>
<dbReference type="FunFam" id="1.10.10.60:FF:000052">
    <property type="entry name" value="Arginine-glutamic acid dipeptide (RE) repeats"/>
    <property type="match status" value="1"/>
</dbReference>
<dbReference type="Pfam" id="PF03154">
    <property type="entry name" value="Atrophin-1"/>
    <property type="match status" value="2"/>
</dbReference>
<dbReference type="SUPFAM" id="SSF46689">
    <property type="entry name" value="Homeodomain-like"/>
    <property type="match status" value="1"/>
</dbReference>
<keyword evidence="4" id="KW-0832">Ubl conjugation</keyword>
<evidence type="ECO:0000256" key="8">
    <source>
        <dbReference type="ARBA" id="ARBA00023242"/>
    </source>
</evidence>
<feature type="compositionally biased region" description="Basic and acidic residues" evidence="9">
    <location>
        <begin position="612"/>
        <end position="624"/>
    </location>
</feature>
<feature type="compositionally biased region" description="Basic and acidic residues" evidence="9">
    <location>
        <begin position="284"/>
        <end position="294"/>
    </location>
</feature>
<evidence type="ECO:0000256" key="2">
    <source>
        <dbReference type="ARBA" id="ARBA00022499"/>
    </source>
</evidence>
<dbReference type="InterPro" id="IPR009057">
    <property type="entry name" value="Homeodomain-like_sf"/>
</dbReference>
<dbReference type="SMART" id="SM01189">
    <property type="entry name" value="ELM2"/>
    <property type="match status" value="1"/>
</dbReference>
<dbReference type="STRING" id="32264.T1K2K2"/>
<evidence type="ECO:0000256" key="9">
    <source>
        <dbReference type="SAM" id="MobiDB-lite"/>
    </source>
</evidence>
<dbReference type="eggNOG" id="KOG2133">
    <property type="taxonomic scope" value="Eukaryota"/>
</dbReference>
<feature type="compositionally biased region" description="Polar residues" evidence="9">
    <location>
        <begin position="237"/>
        <end position="249"/>
    </location>
</feature>
<feature type="compositionally biased region" description="Low complexity" evidence="9">
    <location>
        <begin position="259"/>
        <end position="274"/>
    </location>
</feature>
<keyword evidence="13" id="KW-1185">Reference proteome</keyword>
<dbReference type="CDD" id="cd11661">
    <property type="entry name" value="SANT_MTA3_like"/>
    <property type="match status" value="1"/>
</dbReference>
<feature type="region of interest" description="Disordered" evidence="9">
    <location>
        <begin position="781"/>
        <end position="839"/>
    </location>
</feature>
<keyword evidence="3" id="KW-0597">Phosphoprotein</keyword>
<dbReference type="HOGENOM" id="CLU_005292_1_0_1"/>
<feature type="compositionally biased region" description="Basic and acidic residues" evidence="9">
    <location>
        <begin position="939"/>
        <end position="963"/>
    </location>
</feature>
<feature type="compositionally biased region" description="Polar residues" evidence="9">
    <location>
        <begin position="821"/>
        <end position="833"/>
    </location>
</feature>
<protein>
    <recommendedName>
        <fullName evidence="14">SANT domain-containing protein</fullName>
    </recommendedName>
</protein>
<feature type="compositionally biased region" description="Low complexity" evidence="9">
    <location>
        <begin position="566"/>
        <end position="591"/>
    </location>
</feature>
<feature type="region of interest" description="Disordered" evidence="9">
    <location>
        <begin position="935"/>
        <end position="992"/>
    </location>
</feature>
<dbReference type="PROSITE" id="PS51156">
    <property type="entry name" value="ELM2"/>
    <property type="match status" value="1"/>
</dbReference>
<evidence type="ECO:0000313" key="13">
    <source>
        <dbReference type="Proteomes" id="UP000015104"/>
    </source>
</evidence>
<feature type="compositionally biased region" description="Low complexity" evidence="9">
    <location>
        <begin position="625"/>
        <end position="674"/>
    </location>
</feature>
<dbReference type="InterPro" id="IPR001005">
    <property type="entry name" value="SANT/Myb"/>
</dbReference>
<accession>T1K2K2</accession>
<feature type="compositionally biased region" description="Polar residues" evidence="9">
    <location>
        <begin position="295"/>
        <end position="308"/>
    </location>
</feature>
<evidence type="ECO:0000256" key="7">
    <source>
        <dbReference type="ARBA" id="ARBA00023163"/>
    </source>
</evidence>
<dbReference type="Pfam" id="PF01448">
    <property type="entry name" value="ELM2"/>
    <property type="match status" value="1"/>
</dbReference>
<dbReference type="EMBL" id="CAEY01001363">
    <property type="status" value="NOT_ANNOTATED_CDS"/>
    <property type="molecule type" value="Genomic_DNA"/>
</dbReference>
<feature type="compositionally biased region" description="Basic and acidic residues" evidence="9">
    <location>
        <begin position="411"/>
        <end position="429"/>
    </location>
</feature>
<feature type="compositionally biased region" description="Low complexity" evidence="9">
    <location>
        <begin position="803"/>
        <end position="815"/>
    </location>
</feature>
<keyword evidence="5" id="KW-0007">Acetylation</keyword>
<feature type="compositionally biased region" description="Pro residues" evidence="9">
    <location>
        <begin position="553"/>
        <end position="562"/>
    </location>
</feature>
<dbReference type="Pfam" id="PF00249">
    <property type="entry name" value="Myb_DNA-binding"/>
    <property type="match status" value="1"/>
</dbReference>
<feature type="compositionally biased region" description="Low complexity" evidence="9">
    <location>
        <begin position="720"/>
        <end position="730"/>
    </location>
</feature>
<evidence type="ECO:0000256" key="1">
    <source>
        <dbReference type="ARBA" id="ARBA00004123"/>
    </source>
</evidence>
<name>T1K2K2_TETUR</name>
<dbReference type="GO" id="GO:0005634">
    <property type="term" value="C:nucleus"/>
    <property type="evidence" value="ECO:0007669"/>
    <property type="project" value="UniProtKB-SubCell"/>
</dbReference>
<dbReference type="SMART" id="SM00717">
    <property type="entry name" value="SANT"/>
    <property type="match status" value="1"/>
</dbReference>
<evidence type="ECO:0000256" key="4">
    <source>
        <dbReference type="ARBA" id="ARBA00022843"/>
    </source>
</evidence>
<sequence length="1322" mass="145009">MAFHINPAHKKYSGLVTPAPVNTVLICSHNVLLIVHSDYQIDGEEKILVGPCHQARLPDYVGNILPADMPESCEALEELRWTPGLPDCDLIMYLRAARSMAAFAGMCDGGSADDGCSAASRDDITINALELLHDNNYDTGKALQALVKNPIPKSTDKKWSEEEQKKFVKGIRQYGKNFFKIRKELLPQKETSDLVEYYYLWKKTPRAASTDFNSANRPHRRHRRQNVLKRIRAANAASPSNNKGSSNLDNCEDQSENISDPQSPVSPSQLVSSPTNDQPIISEPLEKNEDKVEESSTVTINNNSTVLTQKEESNASEEEKLVTIKPSSPISDQASVNDLTEKSTEKIEEDIDENVNETLTVLPKEEESSPPDEDKTEVIQPNSQPPSSPQSQNEISGKLNGQTSTQPTSKDLWEIENHDDNEIKIKKSDPSPTPFSSNPSCTPLLIPKREPPPSPPQNDYANERPTVPPPSSPPVPSEVNTSEPINMTTHHPPPSPVRIKEEVVYNGSEAPARSSPLIRRVSPAPPSQPAEMPTFPQFMLPPRPESQSQHPLLLPPPPPPPLTQQSPLINLNNNMNNLNNNNSNNLLPPSLGSQPTNIETHVHRKTPLESNEAPRIKPPKERHSSSPSSRSLPPSRSNNTNLINNSNIITSNSGHMNNTSVTISSIPSNSIPTNGGLLGNIGRPSNDSTPSSTSAQLTHPSFSLATSLPVEQRLHAVPTSYASASHSSSSPLNVPQMTSHGFPYPHHMLPPGLPPYFNPHGGVPPPSPHWYAVTRGMQPGAMGFPPHGVPTPSPHSHSHHQPHSSMLSSSKPKSPVISHANRITNSSPASQSPLFHGLQQQSSLSSSLFSQGPMSIKHERDVYRGSLDAKMDRNDLQVIEEEEDQHPPHISRGPSPELKIDDSECHRSQSAIFLRHWNRGDNSCARTDLTFKPVPDSQLARKREERARKAVEKEREEQKKLAAEKGLLGHGPNDSNHHLSPFDRHTPRSNFADTPALRHLSEYARPHAAFSPSYPRTSVAGPMVGSGPSLSFGVPISEAPHGMDPMIHYQIAGLYGPAFARRIEHEEREKRERFELEKREQLKEQEMKNRMASFAGQQSNPAHGFFDPHLIDIQRRFAAAQSAAAAGAPMGGNPSNTPVPPGAMGSPFSLFNPNERERNEIRSMMPPGANAEALAAAERYQAERLNLFESLNRYQMSGLTASELHSHAHTHAHNHAHAHTHLHLHPADANSAAAAAAATAATMVLPPHQSFLDPSMRNDGPMHSGHSLLPPSAYQGGPRSGLMHRPEMLHLGASGLLRPPFDDPNSGSCLINPMMQLRQQRF</sequence>
<dbReference type="EnsemblMetazoa" id="tetur04g05340.1">
    <property type="protein sequence ID" value="tetur04g05340.1"/>
    <property type="gene ID" value="tetur04g05340"/>
</dbReference>
<reference evidence="12" key="2">
    <citation type="submission" date="2015-06" db="UniProtKB">
        <authorList>
            <consortium name="EnsemblMetazoa"/>
        </authorList>
    </citation>
    <scope>IDENTIFICATION</scope>
</reference>
<organism evidence="12 13">
    <name type="scientific">Tetranychus urticae</name>
    <name type="common">Two-spotted spider mite</name>
    <dbReference type="NCBI Taxonomy" id="32264"/>
    <lineage>
        <taxon>Eukaryota</taxon>
        <taxon>Metazoa</taxon>
        <taxon>Ecdysozoa</taxon>
        <taxon>Arthropoda</taxon>
        <taxon>Chelicerata</taxon>
        <taxon>Arachnida</taxon>
        <taxon>Acari</taxon>
        <taxon>Acariformes</taxon>
        <taxon>Trombidiformes</taxon>
        <taxon>Prostigmata</taxon>
        <taxon>Eleutherengona</taxon>
        <taxon>Raphignathae</taxon>
        <taxon>Tetranychoidea</taxon>
        <taxon>Tetranychidae</taxon>
        <taxon>Tetranychus</taxon>
    </lineage>
</organism>
<dbReference type="GO" id="GO:0003714">
    <property type="term" value="F:transcription corepressor activity"/>
    <property type="evidence" value="ECO:0007669"/>
    <property type="project" value="TreeGrafter"/>
</dbReference>
<feature type="domain" description="SANT" evidence="11">
    <location>
        <begin position="154"/>
        <end position="206"/>
    </location>
</feature>
<dbReference type="Gene3D" id="1.10.10.60">
    <property type="entry name" value="Homeodomain-like"/>
    <property type="match status" value="1"/>
</dbReference>
<evidence type="ECO:0000256" key="5">
    <source>
        <dbReference type="ARBA" id="ARBA00022990"/>
    </source>
</evidence>
<feature type="region of interest" description="Disordered" evidence="9">
    <location>
        <begin position="1124"/>
        <end position="1152"/>
    </location>
</feature>
<feature type="compositionally biased region" description="Polar residues" evidence="9">
    <location>
        <begin position="683"/>
        <end position="698"/>
    </location>
</feature>
<keyword evidence="6" id="KW-0805">Transcription regulation</keyword>
<dbReference type="PANTHER" id="PTHR13859:SF11">
    <property type="entry name" value="GRUNGE, ISOFORM J"/>
    <property type="match status" value="1"/>
</dbReference>
<feature type="compositionally biased region" description="Basic and acidic residues" evidence="9">
    <location>
        <begin position="309"/>
        <end position="322"/>
    </location>
</feature>
<feature type="compositionally biased region" description="Basic and acidic residues" evidence="9">
    <location>
        <begin position="975"/>
        <end position="986"/>
    </location>
</feature>
<feature type="region of interest" description="Disordered" evidence="9">
    <location>
        <begin position="719"/>
        <end position="738"/>
    </location>
</feature>
<feature type="compositionally biased region" description="Polar residues" evidence="9">
    <location>
        <begin position="325"/>
        <end position="338"/>
    </location>
</feature>
<keyword evidence="2" id="KW-1017">Isopeptide bond</keyword>
<keyword evidence="8" id="KW-0539">Nucleus</keyword>
<dbReference type="PANTHER" id="PTHR13859">
    <property type="entry name" value="ATROPHIN-RELATED"/>
    <property type="match status" value="1"/>
</dbReference>
<feature type="compositionally biased region" description="Pro residues" evidence="9">
    <location>
        <begin position="466"/>
        <end position="476"/>
    </location>
</feature>
<evidence type="ECO:0000259" key="11">
    <source>
        <dbReference type="PROSITE" id="PS51293"/>
    </source>
</evidence>
<comment type="subcellular location">
    <subcellularLocation>
        <location evidence="1">Nucleus</location>
    </subcellularLocation>
</comment>
<feature type="domain" description="ELM2" evidence="10">
    <location>
        <begin position="45"/>
        <end position="150"/>
    </location>
</feature>
<reference evidence="13" key="1">
    <citation type="submission" date="2011-08" db="EMBL/GenBank/DDBJ databases">
        <authorList>
            <person name="Rombauts S."/>
        </authorList>
    </citation>
    <scope>NUCLEOTIDE SEQUENCE</scope>
    <source>
        <strain evidence="13">London</strain>
    </source>
</reference>
<dbReference type="Proteomes" id="UP000015104">
    <property type="component" value="Unassembled WGS sequence"/>
</dbReference>
<keyword evidence="7" id="KW-0804">Transcription</keyword>
<dbReference type="InterPro" id="IPR017884">
    <property type="entry name" value="SANT_dom"/>
</dbReference>
<proteinExistence type="predicted"/>
<dbReference type="InterPro" id="IPR002951">
    <property type="entry name" value="Atrophin-like"/>
</dbReference>
<dbReference type="InterPro" id="IPR000949">
    <property type="entry name" value="ELM2_dom"/>
</dbReference>
<evidence type="ECO:0008006" key="14">
    <source>
        <dbReference type="Google" id="ProtNLM"/>
    </source>
</evidence>
<evidence type="ECO:0000259" key="10">
    <source>
        <dbReference type="PROSITE" id="PS51156"/>
    </source>
</evidence>
<feature type="region of interest" description="Disordered" evidence="9">
    <location>
        <begin position="232"/>
        <end position="698"/>
    </location>
</feature>
<feature type="compositionally biased region" description="Basic and acidic residues" evidence="9">
    <location>
        <begin position="363"/>
        <end position="377"/>
    </location>
</feature>
<dbReference type="Gene3D" id="4.10.1240.50">
    <property type="match status" value="1"/>
</dbReference>